<accession>A0A8J6T7V0</accession>
<dbReference type="InterPro" id="IPR001478">
    <property type="entry name" value="PDZ"/>
</dbReference>
<dbReference type="AlphaFoldDB" id="A0A8J6T7V0"/>
<dbReference type="Gene3D" id="2.30.42.10">
    <property type="match status" value="1"/>
</dbReference>
<dbReference type="PANTHER" id="PTHR22939">
    <property type="entry name" value="SERINE PROTEASE FAMILY S1C HTRA-RELATED"/>
    <property type="match status" value="1"/>
</dbReference>
<evidence type="ECO:0000256" key="4">
    <source>
        <dbReference type="SAM" id="MobiDB-lite"/>
    </source>
</evidence>
<dbReference type="Gene3D" id="2.40.10.120">
    <property type="match status" value="1"/>
</dbReference>
<dbReference type="Pfam" id="PF13365">
    <property type="entry name" value="Trypsin_2"/>
    <property type="match status" value="1"/>
</dbReference>
<dbReference type="Proteomes" id="UP000650524">
    <property type="component" value="Unassembled WGS sequence"/>
</dbReference>
<evidence type="ECO:0000256" key="2">
    <source>
        <dbReference type="ARBA" id="ARBA00022670"/>
    </source>
</evidence>
<dbReference type="PROSITE" id="PS50106">
    <property type="entry name" value="PDZ"/>
    <property type="match status" value="1"/>
</dbReference>
<dbReference type="GO" id="GO:0004252">
    <property type="term" value="F:serine-type endopeptidase activity"/>
    <property type="evidence" value="ECO:0007669"/>
    <property type="project" value="InterPro"/>
</dbReference>
<feature type="domain" description="PDZ" evidence="5">
    <location>
        <begin position="277"/>
        <end position="343"/>
    </location>
</feature>
<evidence type="ECO:0000259" key="5">
    <source>
        <dbReference type="PROSITE" id="PS50106"/>
    </source>
</evidence>
<protein>
    <submittedName>
        <fullName evidence="6">Trypsin-like peptidase domain-containing protein</fullName>
    </submittedName>
</protein>
<feature type="region of interest" description="Disordered" evidence="4">
    <location>
        <begin position="381"/>
        <end position="401"/>
    </location>
</feature>
<evidence type="ECO:0000256" key="3">
    <source>
        <dbReference type="ARBA" id="ARBA00022801"/>
    </source>
</evidence>
<feature type="compositionally biased region" description="Basic and acidic residues" evidence="4">
    <location>
        <begin position="391"/>
        <end position="401"/>
    </location>
</feature>
<dbReference type="Pfam" id="PF13180">
    <property type="entry name" value="PDZ_2"/>
    <property type="match status" value="1"/>
</dbReference>
<dbReference type="SMART" id="SM00228">
    <property type="entry name" value="PDZ"/>
    <property type="match status" value="1"/>
</dbReference>
<dbReference type="SUPFAM" id="SSF50156">
    <property type="entry name" value="PDZ domain-like"/>
    <property type="match status" value="1"/>
</dbReference>
<evidence type="ECO:0000313" key="6">
    <source>
        <dbReference type="EMBL" id="MBC8177426.1"/>
    </source>
</evidence>
<dbReference type="SUPFAM" id="SSF50494">
    <property type="entry name" value="Trypsin-like serine proteases"/>
    <property type="match status" value="1"/>
</dbReference>
<keyword evidence="2" id="KW-0645">Protease</keyword>
<dbReference type="GO" id="GO:0006508">
    <property type="term" value="P:proteolysis"/>
    <property type="evidence" value="ECO:0007669"/>
    <property type="project" value="UniProtKB-KW"/>
</dbReference>
<name>A0A8J6T7V0_9DELT</name>
<keyword evidence="3" id="KW-0378">Hydrolase</keyword>
<organism evidence="6 7">
    <name type="scientific">Candidatus Desulfacyla euxinica</name>
    <dbReference type="NCBI Taxonomy" id="2841693"/>
    <lineage>
        <taxon>Bacteria</taxon>
        <taxon>Deltaproteobacteria</taxon>
        <taxon>Candidatus Desulfacyla</taxon>
    </lineage>
</organism>
<gene>
    <name evidence="6" type="ORF">H8E19_08480</name>
</gene>
<comment type="caution">
    <text evidence="6">The sequence shown here is derived from an EMBL/GenBank/DDBJ whole genome shotgun (WGS) entry which is preliminary data.</text>
</comment>
<reference evidence="6 7" key="1">
    <citation type="submission" date="2020-08" db="EMBL/GenBank/DDBJ databases">
        <title>Bridging the membrane lipid divide: bacteria of the FCB group superphylum have the potential to synthesize archaeal ether lipids.</title>
        <authorList>
            <person name="Villanueva L."/>
            <person name="Von Meijenfeldt F.A.B."/>
            <person name="Westbye A.B."/>
            <person name="Yadav S."/>
            <person name="Hopmans E.C."/>
            <person name="Dutilh B.E."/>
            <person name="Sinninghe Damste J.S."/>
        </authorList>
    </citation>
    <scope>NUCLEOTIDE SEQUENCE [LARGE SCALE GENOMIC DNA]</scope>
    <source>
        <strain evidence="6">NIOZ-UU27</strain>
    </source>
</reference>
<evidence type="ECO:0000256" key="1">
    <source>
        <dbReference type="ARBA" id="ARBA00010541"/>
    </source>
</evidence>
<dbReference type="InterPro" id="IPR036034">
    <property type="entry name" value="PDZ_sf"/>
</dbReference>
<dbReference type="PRINTS" id="PR00834">
    <property type="entry name" value="PROTEASES2C"/>
</dbReference>
<evidence type="ECO:0000313" key="7">
    <source>
        <dbReference type="Proteomes" id="UP000650524"/>
    </source>
</evidence>
<comment type="similarity">
    <text evidence="1">Belongs to the peptidase S1C family.</text>
</comment>
<sequence>MEKILVNEDDPIFDKRFQDLSFHDIDTSGLWIERGILKPRENIVIHNNTFAELVENTRNAVVNIYTSRIEEKEMKFGVSPNDIILFRIPIISDIFDIIPFKVPIPYNTKGFSLGSGFIISEHGYILTNAHVINNATDIRVVLSLGLRDYPAKIVGADRITDTALIKIEPDHFLSVLPLGNSDNLRVGEMVLAIGNPFGLRHSATSGIVSATERVSPELSQKLVDFIQTDSAINPGSSGGPLLNLYGEVVGINTAMVSQAQSIGFAIPINTVKEVMPMLVLGETERGWFGVKAVPLTAQKGAELNYPDDGGILVLEVQEGSPAEEGGIKPEDIIVELNGLSLKDFLLFRRKLIGLAPGQEIHFKIFREGETIDIISVLGKKPPEESVNSGLRIKDKGDSDIR</sequence>
<dbReference type="InterPro" id="IPR001940">
    <property type="entry name" value="Peptidase_S1C"/>
</dbReference>
<dbReference type="PANTHER" id="PTHR22939:SF129">
    <property type="entry name" value="SERINE PROTEASE HTRA2, MITOCHONDRIAL"/>
    <property type="match status" value="1"/>
</dbReference>
<proteinExistence type="inferred from homology"/>
<dbReference type="InterPro" id="IPR009003">
    <property type="entry name" value="Peptidase_S1_PA"/>
</dbReference>
<dbReference type="EMBL" id="JACNJD010000208">
    <property type="protein sequence ID" value="MBC8177426.1"/>
    <property type="molecule type" value="Genomic_DNA"/>
</dbReference>